<proteinExistence type="predicted"/>
<keyword evidence="1" id="KW-0472">Membrane</keyword>
<feature type="transmembrane region" description="Helical" evidence="1">
    <location>
        <begin position="70"/>
        <end position="88"/>
    </location>
</feature>
<accession>A0A818KT36</accession>
<dbReference type="AlphaFoldDB" id="A0A818KT36"/>
<dbReference type="EMBL" id="CAJNYU010002515">
    <property type="protein sequence ID" value="CAF3560334.1"/>
    <property type="molecule type" value="Genomic_DNA"/>
</dbReference>
<protein>
    <submittedName>
        <fullName evidence="2">Uncharacterized protein</fullName>
    </submittedName>
</protein>
<evidence type="ECO:0000313" key="2">
    <source>
        <dbReference type="EMBL" id="CAF3560334.1"/>
    </source>
</evidence>
<gene>
    <name evidence="2" type="ORF">FME351_LOCUS19924</name>
</gene>
<dbReference type="Proteomes" id="UP000663869">
    <property type="component" value="Unassembled WGS sequence"/>
</dbReference>
<comment type="caution">
    <text evidence="2">The sequence shown here is derived from an EMBL/GenBank/DDBJ whole genome shotgun (WGS) entry which is preliminary data.</text>
</comment>
<keyword evidence="1" id="KW-0812">Transmembrane</keyword>
<evidence type="ECO:0000313" key="3">
    <source>
        <dbReference type="Proteomes" id="UP000663869"/>
    </source>
</evidence>
<name>A0A818KT36_9BILA</name>
<reference evidence="2" key="1">
    <citation type="submission" date="2021-02" db="EMBL/GenBank/DDBJ databases">
        <authorList>
            <person name="Nowell W R."/>
        </authorList>
    </citation>
    <scope>NUCLEOTIDE SEQUENCE</scope>
</reference>
<evidence type="ECO:0000256" key="1">
    <source>
        <dbReference type="SAM" id="Phobius"/>
    </source>
</evidence>
<keyword evidence="1" id="KW-1133">Transmembrane helix</keyword>
<sequence>MRTNERIISGPFSSVEVKNHLTQNHLNPSISLRDFHLYANTSQIPQLNITNFIERPFVFLFKSHSIIQDFFLLFILFIAIILLVLVFYRRYAKSLLSNENSI</sequence>
<organism evidence="2 3">
    <name type="scientific">Rotaria socialis</name>
    <dbReference type="NCBI Taxonomy" id="392032"/>
    <lineage>
        <taxon>Eukaryota</taxon>
        <taxon>Metazoa</taxon>
        <taxon>Spiralia</taxon>
        <taxon>Gnathifera</taxon>
        <taxon>Rotifera</taxon>
        <taxon>Eurotatoria</taxon>
        <taxon>Bdelloidea</taxon>
        <taxon>Philodinida</taxon>
        <taxon>Philodinidae</taxon>
        <taxon>Rotaria</taxon>
    </lineage>
</organism>